<dbReference type="Gene3D" id="3.30.70.1820">
    <property type="entry name" value="L1 transposable element, RRM domain"/>
    <property type="match status" value="1"/>
</dbReference>
<sequence length="390" mass="44376">MSADNCCIKCKDPVFEGPKCSICTGSFHYDCSGIRETKYRNLSSDKKDTWQCSSCQQKPTPTRMPAATTTSKTKDVPAGTKMPATASTLATKSKDVSSSPNIAADLKRIEVQLLKLSSLPTDINEFRNELRSFKQSMEFSNSKMEDLVRKVDTFESQFKLVDELQKQVVSLSNKVDAMEAESEQREQWSRRSNIELVNIPEKKGEDLFRIVFNIAKTCDFDLQNADIDFVTRVAAKKPIQGKPKPIVVKFLSRYRKDNFLACFRKKKFVQSSELGFDGKSVKIFANDHLTLRNKDLLRETKRLASECNYEYVWVQTWLLPGIYNEELFDSRYVVYRTDRPYERLSVGRGGGVLLAARSSLRTRAAPLPDPRSLPDIELTGLVLEYSDIEC</sequence>
<proteinExistence type="predicted"/>
<evidence type="ECO:0000313" key="2">
    <source>
        <dbReference type="EMBL" id="KAG7312746.1"/>
    </source>
</evidence>
<dbReference type="Gene3D" id="3.30.40.10">
    <property type="entry name" value="Zinc/RING finger domain, C3HC4 (zinc finger)"/>
    <property type="match status" value="1"/>
</dbReference>
<name>A0ABQ7R611_PLUXY</name>
<evidence type="ECO:0000313" key="3">
    <source>
        <dbReference type="Proteomes" id="UP000823941"/>
    </source>
</evidence>
<reference evidence="2 3" key="1">
    <citation type="submission" date="2021-06" db="EMBL/GenBank/DDBJ databases">
        <title>A haploid diamondback moth (Plutella xylostella L.) genome assembly resolves 31 chromosomes and identifies a diamide resistance mutation.</title>
        <authorList>
            <person name="Ward C.M."/>
            <person name="Perry K.D."/>
            <person name="Baker G."/>
            <person name="Powis K."/>
            <person name="Heckel D.G."/>
            <person name="Baxter S.W."/>
        </authorList>
    </citation>
    <scope>NUCLEOTIDE SEQUENCE [LARGE SCALE GENOMIC DNA]</scope>
    <source>
        <strain evidence="2 3">LV</strain>
        <tissue evidence="2">Single pupa</tissue>
    </source>
</reference>
<dbReference type="SUPFAM" id="SSF57903">
    <property type="entry name" value="FYVE/PHD zinc finger"/>
    <property type="match status" value="1"/>
</dbReference>
<feature type="region of interest" description="Disordered" evidence="1">
    <location>
        <begin position="56"/>
        <end position="79"/>
    </location>
</feature>
<comment type="caution">
    <text evidence="2">The sequence shown here is derived from an EMBL/GenBank/DDBJ whole genome shotgun (WGS) entry which is preliminary data.</text>
</comment>
<accession>A0ABQ7R611</accession>
<evidence type="ECO:0000256" key="1">
    <source>
        <dbReference type="SAM" id="MobiDB-lite"/>
    </source>
</evidence>
<dbReference type="Proteomes" id="UP000823941">
    <property type="component" value="Chromosome 2"/>
</dbReference>
<dbReference type="InterPro" id="IPR013083">
    <property type="entry name" value="Znf_RING/FYVE/PHD"/>
</dbReference>
<dbReference type="CDD" id="cd15489">
    <property type="entry name" value="PHD_SF"/>
    <property type="match status" value="1"/>
</dbReference>
<dbReference type="InterPro" id="IPR011011">
    <property type="entry name" value="Znf_FYVE_PHD"/>
</dbReference>
<evidence type="ECO:0008006" key="4">
    <source>
        <dbReference type="Google" id="ProtNLM"/>
    </source>
</evidence>
<dbReference type="EMBL" id="JAHIBW010000002">
    <property type="protein sequence ID" value="KAG7312746.1"/>
    <property type="molecule type" value="Genomic_DNA"/>
</dbReference>
<keyword evidence="3" id="KW-1185">Reference proteome</keyword>
<organism evidence="2 3">
    <name type="scientific">Plutella xylostella</name>
    <name type="common">Diamondback moth</name>
    <name type="synonym">Plutella maculipennis</name>
    <dbReference type="NCBI Taxonomy" id="51655"/>
    <lineage>
        <taxon>Eukaryota</taxon>
        <taxon>Metazoa</taxon>
        <taxon>Ecdysozoa</taxon>
        <taxon>Arthropoda</taxon>
        <taxon>Hexapoda</taxon>
        <taxon>Insecta</taxon>
        <taxon>Pterygota</taxon>
        <taxon>Neoptera</taxon>
        <taxon>Endopterygota</taxon>
        <taxon>Lepidoptera</taxon>
        <taxon>Glossata</taxon>
        <taxon>Ditrysia</taxon>
        <taxon>Yponomeutoidea</taxon>
        <taxon>Plutellidae</taxon>
        <taxon>Plutella</taxon>
    </lineage>
</organism>
<protein>
    <recommendedName>
        <fullName evidence="4">Zinc finger PHD-type domain-containing protein</fullName>
    </recommendedName>
</protein>
<gene>
    <name evidence="2" type="ORF">JYU34_001121</name>
</gene>
<feature type="compositionally biased region" description="Low complexity" evidence="1">
    <location>
        <begin position="59"/>
        <end position="70"/>
    </location>
</feature>